<dbReference type="Proteomes" id="UP000199068">
    <property type="component" value="Unassembled WGS sequence"/>
</dbReference>
<proteinExistence type="predicted"/>
<protein>
    <submittedName>
        <fullName evidence="1">Uncharacterized protein</fullName>
    </submittedName>
</protein>
<dbReference type="RefSeq" id="WP_092727346.1">
    <property type="nucleotide sequence ID" value="NZ_FNGW01000010.1"/>
</dbReference>
<evidence type="ECO:0000313" key="1">
    <source>
        <dbReference type="EMBL" id="SDM36392.1"/>
    </source>
</evidence>
<evidence type="ECO:0000313" key="2">
    <source>
        <dbReference type="Proteomes" id="UP000199068"/>
    </source>
</evidence>
<reference evidence="1 2" key="1">
    <citation type="submission" date="2016-10" db="EMBL/GenBank/DDBJ databases">
        <authorList>
            <person name="de Groot N.N."/>
        </authorList>
    </citation>
    <scope>NUCLEOTIDE SEQUENCE [LARGE SCALE GENOMIC DNA]</scope>
    <source>
        <strain evidence="1 2">DSM 797</strain>
    </source>
</reference>
<sequence length="210" mass="23871">MKKVSVVLENLKDELSGLLNVMLVSERMNSQRCIAKDVDTTKTIIDHKNESEEFSQEDLNKIGVEIGKLTQDLKGMANEMLVSERINSQRCIAKDIDTTKTIVDHNDNKTEFTKEEINKLAEEAKQLVNTMLVSERINSQKCIAKDVDTTKTIIEHDNKKEEVNKTDINTLIKELKGIVAEMLVSERINSQRCIAKDVDTTKTIIDHKNK</sequence>
<organism evidence="1 2">
    <name type="scientific">Romboutsia lituseburensis DSM 797</name>
    <dbReference type="NCBI Taxonomy" id="1121325"/>
    <lineage>
        <taxon>Bacteria</taxon>
        <taxon>Bacillati</taxon>
        <taxon>Bacillota</taxon>
        <taxon>Clostridia</taxon>
        <taxon>Peptostreptococcales</taxon>
        <taxon>Peptostreptococcaceae</taxon>
        <taxon>Romboutsia</taxon>
    </lineage>
</organism>
<name>A0A1G9SLT8_9FIRM</name>
<accession>A0A1G9SLT8</accession>
<gene>
    <name evidence="1" type="ORF">SAMN04515677_11017</name>
</gene>
<dbReference type="STRING" id="1121325.SAMN04515677_11017"/>
<keyword evidence="2" id="KW-1185">Reference proteome</keyword>
<dbReference type="AlphaFoldDB" id="A0A1G9SLT8"/>
<dbReference type="EMBL" id="FNGW01000010">
    <property type="protein sequence ID" value="SDM36392.1"/>
    <property type="molecule type" value="Genomic_DNA"/>
</dbReference>